<sequence length="186" mass="20722">MHFLQHWSVGTDMDTRFDTGLGTSMVALAFNTAFGTGVYHSRGFCTGVDACAVLAPTRVFGTDMNTRFDTDLVGTGKVALAFQNCFRHWRLPREWFLHWRRYLCCTRSNTDEGPMEGAVAFNTRLGTYKHSLRQRFRALAWQLGFALASNFAFNTALGTGVYHLRGICTGVDTRAVSASTLVETLT</sequence>
<reference evidence="1" key="1">
    <citation type="submission" date="2020-12" db="EMBL/GenBank/DDBJ databases">
        <title>Metabolic potential, ecology and presence of endohyphal bacteria is reflected in genomic diversity of Mucoromycotina.</title>
        <authorList>
            <person name="Muszewska A."/>
            <person name="Okrasinska A."/>
            <person name="Steczkiewicz K."/>
            <person name="Drgas O."/>
            <person name="Orlowska M."/>
            <person name="Perlinska-Lenart U."/>
            <person name="Aleksandrzak-Piekarczyk T."/>
            <person name="Szatraj K."/>
            <person name="Zielenkiewicz U."/>
            <person name="Pilsyk S."/>
            <person name="Malc E."/>
            <person name="Mieczkowski P."/>
            <person name="Kruszewska J.S."/>
            <person name="Biernat P."/>
            <person name="Pawlowska J."/>
        </authorList>
    </citation>
    <scope>NUCLEOTIDE SEQUENCE</scope>
    <source>
        <strain evidence="1">WA0000017839</strain>
    </source>
</reference>
<protein>
    <submittedName>
        <fullName evidence="1">Uncharacterized protein</fullName>
    </submittedName>
</protein>
<name>A0A8H7R8V9_9FUNG</name>
<dbReference type="Proteomes" id="UP000603453">
    <property type="component" value="Unassembled WGS sequence"/>
</dbReference>
<accession>A0A8H7R8V9</accession>
<organism evidence="1 2">
    <name type="scientific">Mucor saturninus</name>
    <dbReference type="NCBI Taxonomy" id="64648"/>
    <lineage>
        <taxon>Eukaryota</taxon>
        <taxon>Fungi</taxon>
        <taxon>Fungi incertae sedis</taxon>
        <taxon>Mucoromycota</taxon>
        <taxon>Mucoromycotina</taxon>
        <taxon>Mucoromycetes</taxon>
        <taxon>Mucorales</taxon>
        <taxon>Mucorineae</taxon>
        <taxon>Mucoraceae</taxon>
        <taxon>Mucor</taxon>
    </lineage>
</organism>
<evidence type="ECO:0000313" key="1">
    <source>
        <dbReference type="EMBL" id="KAG2205246.1"/>
    </source>
</evidence>
<dbReference type="EMBL" id="JAEPRD010000038">
    <property type="protein sequence ID" value="KAG2205246.1"/>
    <property type="molecule type" value="Genomic_DNA"/>
</dbReference>
<keyword evidence="2" id="KW-1185">Reference proteome</keyword>
<dbReference type="AlphaFoldDB" id="A0A8H7R8V9"/>
<proteinExistence type="predicted"/>
<comment type="caution">
    <text evidence="1">The sequence shown here is derived from an EMBL/GenBank/DDBJ whole genome shotgun (WGS) entry which is preliminary data.</text>
</comment>
<gene>
    <name evidence="1" type="ORF">INT47_009511</name>
</gene>
<evidence type="ECO:0000313" key="2">
    <source>
        <dbReference type="Proteomes" id="UP000603453"/>
    </source>
</evidence>